<name>A0ABD0YQE8_9HEMI</name>
<protein>
    <submittedName>
        <fullName evidence="1">Uncharacterized protein</fullName>
    </submittedName>
</protein>
<organism evidence="1 2">
    <name type="scientific">Ranatra chinensis</name>
    <dbReference type="NCBI Taxonomy" id="642074"/>
    <lineage>
        <taxon>Eukaryota</taxon>
        <taxon>Metazoa</taxon>
        <taxon>Ecdysozoa</taxon>
        <taxon>Arthropoda</taxon>
        <taxon>Hexapoda</taxon>
        <taxon>Insecta</taxon>
        <taxon>Pterygota</taxon>
        <taxon>Neoptera</taxon>
        <taxon>Paraneoptera</taxon>
        <taxon>Hemiptera</taxon>
        <taxon>Heteroptera</taxon>
        <taxon>Panheteroptera</taxon>
        <taxon>Nepomorpha</taxon>
        <taxon>Nepidae</taxon>
        <taxon>Ranatrinae</taxon>
        <taxon>Ranatra</taxon>
    </lineage>
</organism>
<evidence type="ECO:0000313" key="2">
    <source>
        <dbReference type="Proteomes" id="UP001558652"/>
    </source>
</evidence>
<comment type="caution">
    <text evidence="1">The sequence shown here is derived from an EMBL/GenBank/DDBJ whole genome shotgun (WGS) entry which is preliminary data.</text>
</comment>
<accession>A0ABD0YQE8</accession>
<dbReference type="AlphaFoldDB" id="A0ABD0YQE8"/>
<gene>
    <name evidence="1" type="ORF">AAG570_009901</name>
</gene>
<dbReference type="Proteomes" id="UP001558652">
    <property type="component" value="Unassembled WGS sequence"/>
</dbReference>
<reference evidence="1 2" key="1">
    <citation type="submission" date="2024-07" db="EMBL/GenBank/DDBJ databases">
        <title>Chromosome-level genome assembly of the water stick insect Ranatra chinensis (Heteroptera: Nepidae).</title>
        <authorList>
            <person name="Liu X."/>
        </authorList>
    </citation>
    <scope>NUCLEOTIDE SEQUENCE [LARGE SCALE GENOMIC DNA]</scope>
    <source>
        <strain evidence="1">Cailab_2021Rc</strain>
        <tissue evidence="1">Muscle</tissue>
    </source>
</reference>
<sequence length="287" mass="33239">MQEKKMRGDDGKKVMDDAYGPLSLDEGYLHDVVYEEPTAHYHCPYHRSPNYYRIFEREREADGLYNQPPTKLPDWLLAVRLSFLRDSLPDHLYAPSRSIYSTPSASTLPIDSKRWDDLDPRWLPWSGCPWLHSDRPQPQCPTCLPSWVEVPSTSCCGLGAFRFFSSSLTLRTLWWRTGLPSRFLTKTKKLVHEASGVTFSFGLTTPSSSYVSPTVPRGIKRREYQEIDNLDCQGLHYDDDIYDGLMQILSKKRKPSSSKHFRLSTLGHLRIDYSSNWSKLDRFIGHR</sequence>
<evidence type="ECO:0000313" key="1">
    <source>
        <dbReference type="EMBL" id="KAL1138210.1"/>
    </source>
</evidence>
<keyword evidence="2" id="KW-1185">Reference proteome</keyword>
<dbReference type="EMBL" id="JBFDAA010000004">
    <property type="protein sequence ID" value="KAL1138210.1"/>
    <property type="molecule type" value="Genomic_DNA"/>
</dbReference>
<proteinExistence type="predicted"/>